<evidence type="ECO:0008006" key="5">
    <source>
        <dbReference type="Google" id="ProtNLM"/>
    </source>
</evidence>
<accession>A0A917NWS8</accession>
<dbReference type="AlphaFoldDB" id="A0A917NWS8"/>
<keyword evidence="2" id="KW-0472">Membrane</keyword>
<dbReference type="InterPro" id="IPR011990">
    <property type="entry name" value="TPR-like_helical_dom_sf"/>
</dbReference>
<dbReference type="SUPFAM" id="SSF48452">
    <property type="entry name" value="TPR-like"/>
    <property type="match status" value="1"/>
</dbReference>
<evidence type="ECO:0000313" key="3">
    <source>
        <dbReference type="EMBL" id="GGJ36895.1"/>
    </source>
</evidence>
<feature type="transmembrane region" description="Helical" evidence="2">
    <location>
        <begin position="89"/>
        <end position="108"/>
    </location>
</feature>
<dbReference type="Gene3D" id="1.25.40.10">
    <property type="entry name" value="Tetratricopeptide repeat domain"/>
    <property type="match status" value="1"/>
</dbReference>
<dbReference type="NCBIfam" id="TIGR03142">
    <property type="entry name" value="cytochro_ccmI"/>
    <property type="match status" value="1"/>
</dbReference>
<keyword evidence="2" id="KW-0812">Transmembrane</keyword>
<reference evidence="3" key="2">
    <citation type="submission" date="2020-09" db="EMBL/GenBank/DDBJ databases">
        <authorList>
            <person name="Sun Q."/>
            <person name="Zhou Y."/>
        </authorList>
    </citation>
    <scope>NUCLEOTIDE SEQUENCE</scope>
    <source>
        <strain evidence="3">CGMCC 1.3617</strain>
    </source>
</reference>
<dbReference type="InterPro" id="IPR017560">
    <property type="entry name" value="Cyt_c_biogenesis_CcmI"/>
</dbReference>
<dbReference type="GO" id="GO:0017004">
    <property type="term" value="P:cytochrome complex assembly"/>
    <property type="evidence" value="ECO:0007669"/>
    <property type="project" value="UniProtKB-KW"/>
</dbReference>
<gene>
    <name evidence="3" type="ORF">GCM10011320_50710</name>
</gene>
<protein>
    <recommendedName>
        <fullName evidence="5">C-type cytochrome biogenesis protein CcmI</fullName>
    </recommendedName>
</protein>
<dbReference type="RefSeq" id="WP_188972088.1">
    <property type="nucleotide sequence ID" value="NZ_BMKW01000015.1"/>
</dbReference>
<evidence type="ECO:0000313" key="4">
    <source>
        <dbReference type="Proteomes" id="UP000661507"/>
    </source>
</evidence>
<evidence type="ECO:0000256" key="1">
    <source>
        <dbReference type="ARBA" id="ARBA00022748"/>
    </source>
</evidence>
<keyword evidence="4" id="KW-1185">Reference proteome</keyword>
<dbReference type="EMBL" id="BMKW01000015">
    <property type="protein sequence ID" value="GGJ36895.1"/>
    <property type="molecule type" value="Genomic_DNA"/>
</dbReference>
<proteinExistence type="predicted"/>
<dbReference type="Proteomes" id="UP000661507">
    <property type="component" value="Unassembled WGS sequence"/>
</dbReference>
<evidence type="ECO:0000256" key="2">
    <source>
        <dbReference type="SAM" id="Phobius"/>
    </source>
</evidence>
<dbReference type="Pfam" id="PF14559">
    <property type="entry name" value="TPR_19"/>
    <property type="match status" value="1"/>
</dbReference>
<sequence length="266" mass="28753">MTIWILLAFFALVALLPLGVAVLRPKAARGRREADIALYRAQLLELDRDREAGRLDEAGHRAATIEVQRRLIAAADQAEAEATTARGPGMLLVVVPLIAAAGLGLYLLRGTPGMPSAPYTLRAEAMARDEQILATIRARIEALDPQNPQARQGWVLLGNAERARGRPQAAIEAWQRAIALRFDPSLAGDIAELQIERGAPAEAAPWITRALAEAPADPRLRFLAGMVAAEAGRPAEARERWQALLADTPADAPWRAMLESRLSALP</sequence>
<organism evidence="3 4">
    <name type="scientific">Neoroseomonas lacus</name>
    <dbReference type="NCBI Taxonomy" id="287609"/>
    <lineage>
        <taxon>Bacteria</taxon>
        <taxon>Pseudomonadati</taxon>
        <taxon>Pseudomonadota</taxon>
        <taxon>Alphaproteobacteria</taxon>
        <taxon>Acetobacterales</taxon>
        <taxon>Acetobacteraceae</taxon>
        <taxon>Neoroseomonas</taxon>
    </lineage>
</organism>
<name>A0A917NWS8_9PROT</name>
<keyword evidence="2" id="KW-1133">Transmembrane helix</keyword>
<keyword evidence="1" id="KW-0201">Cytochrome c-type biogenesis</keyword>
<reference evidence="3" key="1">
    <citation type="journal article" date="2014" name="Int. J. Syst. Evol. Microbiol.">
        <title>Complete genome sequence of Corynebacterium casei LMG S-19264T (=DSM 44701T), isolated from a smear-ripened cheese.</title>
        <authorList>
            <consortium name="US DOE Joint Genome Institute (JGI-PGF)"/>
            <person name="Walter F."/>
            <person name="Albersmeier A."/>
            <person name="Kalinowski J."/>
            <person name="Ruckert C."/>
        </authorList>
    </citation>
    <scope>NUCLEOTIDE SEQUENCE</scope>
    <source>
        <strain evidence="3">CGMCC 1.3617</strain>
    </source>
</reference>
<comment type="caution">
    <text evidence="3">The sequence shown here is derived from an EMBL/GenBank/DDBJ whole genome shotgun (WGS) entry which is preliminary data.</text>
</comment>